<organism evidence="2">
    <name type="scientific">marine sediment metagenome</name>
    <dbReference type="NCBI Taxonomy" id="412755"/>
    <lineage>
        <taxon>unclassified sequences</taxon>
        <taxon>metagenomes</taxon>
        <taxon>ecological metagenomes</taxon>
    </lineage>
</organism>
<keyword evidence="1" id="KW-1133">Transmembrane helix</keyword>
<keyword evidence="1" id="KW-0812">Transmembrane</keyword>
<name>X1E480_9ZZZZ</name>
<evidence type="ECO:0000256" key="1">
    <source>
        <dbReference type="SAM" id="Phobius"/>
    </source>
</evidence>
<dbReference type="AlphaFoldDB" id="X1E480"/>
<keyword evidence="1" id="KW-0472">Membrane</keyword>
<dbReference type="EMBL" id="BARU01000156">
    <property type="protein sequence ID" value="GAH28066.1"/>
    <property type="molecule type" value="Genomic_DNA"/>
</dbReference>
<accession>X1E480</accession>
<feature type="transmembrane region" description="Helical" evidence="1">
    <location>
        <begin position="12"/>
        <end position="30"/>
    </location>
</feature>
<reference evidence="2" key="1">
    <citation type="journal article" date="2014" name="Front. Microbiol.">
        <title>High frequency of phylogenetically diverse reductive dehalogenase-homologous genes in deep subseafloor sedimentary metagenomes.</title>
        <authorList>
            <person name="Kawai M."/>
            <person name="Futagami T."/>
            <person name="Toyoda A."/>
            <person name="Takaki Y."/>
            <person name="Nishi S."/>
            <person name="Hori S."/>
            <person name="Arai W."/>
            <person name="Tsubouchi T."/>
            <person name="Morono Y."/>
            <person name="Uchiyama I."/>
            <person name="Ito T."/>
            <person name="Fujiyama A."/>
            <person name="Inagaki F."/>
            <person name="Takami H."/>
        </authorList>
    </citation>
    <scope>NUCLEOTIDE SEQUENCE</scope>
    <source>
        <strain evidence="2">Expedition CK06-06</strain>
    </source>
</reference>
<protein>
    <submittedName>
        <fullName evidence="2">Uncharacterized protein</fullName>
    </submittedName>
</protein>
<comment type="caution">
    <text evidence="2">The sequence shown here is derived from an EMBL/GenBank/DDBJ whole genome shotgun (WGS) entry which is preliminary data.</text>
</comment>
<evidence type="ECO:0000313" key="2">
    <source>
        <dbReference type="EMBL" id="GAH28066.1"/>
    </source>
</evidence>
<sequence>MARKRDYRARIYLPFFLLFMALIILEGRLYDLQIVQAESL</sequence>
<gene>
    <name evidence="2" type="ORF">S03H2_00686</name>
</gene>
<proteinExistence type="predicted"/>